<organism evidence="3 4">
    <name type="scientific">candidate division Kazan bacterium RIFCSPLOWO2_01_FULL_45_19</name>
    <dbReference type="NCBI Taxonomy" id="1798538"/>
    <lineage>
        <taxon>Bacteria</taxon>
        <taxon>Bacteria division Kazan-3B-28</taxon>
    </lineage>
</organism>
<dbReference type="EMBL" id="METD01000001">
    <property type="protein sequence ID" value="OGB73380.1"/>
    <property type="molecule type" value="Genomic_DNA"/>
</dbReference>
<dbReference type="Proteomes" id="UP000178085">
    <property type="component" value="Unassembled WGS sequence"/>
</dbReference>
<dbReference type="Gene3D" id="1.25.40.10">
    <property type="entry name" value="Tetratricopeptide repeat domain"/>
    <property type="match status" value="1"/>
</dbReference>
<reference evidence="3 4" key="1">
    <citation type="journal article" date="2016" name="Nat. Commun.">
        <title>Thousands of microbial genomes shed light on interconnected biogeochemical processes in an aquifer system.</title>
        <authorList>
            <person name="Anantharaman K."/>
            <person name="Brown C.T."/>
            <person name="Hug L.A."/>
            <person name="Sharon I."/>
            <person name="Castelle C.J."/>
            <person name="Probst A.J."/>
            <person name="Thomas B.C."/>
            <person name="Singh A."/>
            <person name="Wilkins M.J."/>
            <person name="Karaoz U."/>
            <person name="Brodie E.L."/>
            <person name="Williams K.H."/>
            <person name="Hubbard S.S."/>
            <person name="Banfield J.F."/>
        </authorList>
    </citation>
    <scope>NUCLEOTIDE SEQUENCE [LARGE SCALE GENOMIC DNA]</scope>
</reference>
<feature type="coiled-coil region" evidence="1">
    <location>
        <begin position="259"/>
        <end position="286"/>
    </location>
</feature>
<protein>
    <submittedName>
        <fullName evidence="3">Uncharacterized protein</fullName>
    </submittedName>
</protein>
<feature type="region of interest" description="Disordered" evidence="2">
    <location>
        <begin position="306"/>
        <end position="353"/>
    </location>
</feature>
<sequence length="487" mass="56303">MELAIGQSTKDIVRELDRVAQFLDLTMMAVGNRLDHVSHQLDKTNNQLGYIGTKLDKTNQQLVTLNWSATQLVSIGRQVVDVLRNPLANTARQHIEQGLLWFYQQEFELAEKQLLKSLRHDTTAYLAYYHLGHIHLIRNNWSEARRSFELATKCARTTGHRVRGLINLAQACHRLGDFQQAFQISSIIVKLDATNATYWLGQALYGAWIGQSIKTVLGIVQKAIDIDEACIPIALLSDFPSSSNKEFVDYQKAVRDYLAKRARWKRQKLQRKLAQKEAIAKKAAEQAELDAKTKRIAEQAKRDKEVAEQAERVEHNKQLAEQAKRDRQLAEQAERDRQLAEQAERDKRVAERERRDYAHRETARLLSYVKAYLHGLMQCIDVDYRLWSLLFRNCRLRKKLRDLIRDSQVNSAGWPWNFGFRIEIWVPYMRHPSMCTGDNWDNLLFSISSSVTDAVAQSYLRNLLVALEQFAVRLDSLGYSFEPPRAP</sequence>
<dbReference type="InterPro" id="IPR019734">
    <property type="entry name" value="TPR_rpt"/>
</dbReference>
<comment type="caution">
    <text evidence="3">The sequence shown here is derived from an EMBL/GenBank/DDBJ whole genome shotgun (WGS) entry which is preliminary data.</text>
</comment>
<evidence type="ECO:0000313" key="3">
    <source>
        <dbReference type="EMBL" id="OGB73380.1"/>
    </source>
</evidence>
<evidence type="ECO:0000256" key="2">
    <source>
        <dbReference type="SAM" id="MobiDB-lite"/>
    </source>
</evidence>
<gene>
    <name evidence="3" type="ORF">A3K51_00680</name>
</gene>
<dbReference type="InterPro" id="IPR011990">
    <property type="entry name" value="TPR-like_helical_dom_sf"/>
</dbReference>
<dbReference type="SUPFAM" id="SSF48452">
    <property type="entry name" value="TPR-like"/>
    <property type="match status" value="1"/>
</dbReference>
<evidence type="ECO:0000256" key="1">
    <source>
        <dbReference type="SAM" id="Coils"/>
    </source>
</evidence>
<evidence type="ECO:0000313" key="4">
    <source>
        <dbReference type="Proteomes" id="UP000178085"/>
    </source>
</evidence>
<accession>A0A1F4NPN8</accession>
<name>A0A1F4NPN8_UNCK3</name>
<dbReference type="AlphaFoldDB" id="A0A1F4NPN8"/>
<dbReference type="SMART" id="SM00028">
    <property type="entry name" value="TPR"/>
    <property type="match status" value="3"/>
</dbReference>
<proteinExistence type="predicted"/>
<keyword evidence="1" id="KW-0175">Coiled coil</keyword>